<proteinExistence type="predicted"/>
<dbReference type="Proteomes" id="UP001054945">
    <property type="component" value="Unassembled WGS sequence"/>
</dbReference>
<reference evidence="1 2" key="1">
    <citation type="submission" date="2021-06" db="EMBL/GenBank/DDBJ databases">
        <title>Caerostris extrusa draft genome.</title>
        <authorList>
            <person name="Kono N."/>
            <person name="Arakawa K."/>
        </authorList>
    </citation>
    <scope>NUCLEOTIDE SEQUENCE [LARGE SCALE GENOMIC DNA]</scope>
</reference>
<evidence type="ECO:0000313" key="2">
    <source>
        <dbReference type="Proteomes" id="UP001054945"/>
    </source>
</evidence>
<gene>
    <name evidence="1" type="ORF">CEXT_5271</name>
</gene>
<keyword evidence="2" id="KW-1185">Reference proteome</keyword>
<dbReference type="EMBL" id="BPLR01001019">
    <property type="protein sequence ID" value="GIY99184.1"/>
    <property type="molecule type" value="Genomic_DNA"/>
</dbReference>
<evidence type="ECO:0000313" key="1">
    <source>
        <dbReference type="EMBL" id="GIY99184.1"/>
    </source>
</evidence>
<comment type="caution">
    <text evidence="1">The sequence shown here is derived from an EMBL/GenBank/DDBJ whole genome shotgun (WGS) entry which is preliminary data.</text>
</comment>
<sequence length="354" mass="40420">MDLLWCEMCNSTVTNFAHHRCFCNEYSYQGTGFENPDYIFGNNPSRNPCNHFAFSGLFNSLAFMNRASTLQSSTFPQSINPESHWDVNSTAGTNVRYASSNTVQNENFNSSQGVLFPATQYFENSDCTSGVKNPAMAYFTAANTSELNPVQQPSINNIELMQHDLNLSFYNQFPPNSRALEDPPNYLTIYDPTKEYYNVPMNMQSRQSTMQDCEISCFQEKECDAMAVARKSDRREENTSFESYLSSTYINAKYHRNPHTENEYNHTPALKHASTITNTITRQNEFLNIHNSGYRNVENRDSYSIPGFGQGLLDSRQGMNEFRSILKSLKANLTIILNFKMFSSVIFADLTKEI</sequence>
<protein>
    <submittedName>
        <fullName evidence="1">Uncharacterized protein</fullName>
    </submittedName>
</protein>
<name>A0AAV4XZ76_CAEEX</name>
<accession>A0AAV4XZ76</accession>
<dbReference type="AlphaFoldDB" id="A0AAV4XZ76"/>
<organism evidence="1 2">
    <name type="scientific">Caerostris extrusa</name>
    <name type="common">Bark spider</name>
    <name type="synonym">Caerostris bankana</name>
    <dbReference type="NCBI Taxonomy" id="172846"/>
    <lineage>
        <taxon>Eukaryota</taxon>
        <taxon>Metazoa</taxon>
        <taxon>Ecdysozoa</taxon>
        <taxon>Arthropoda</taxon>
        <taxon>Chelicerata</taxon>
        <taxon>Arachnida</taxon>
        <taxon>Araneae</taxon>
        <taxon>Araneomorphae</taxon>
        <taxon>Entelegynae</taxon>
        <taxon>Araneoidea</taxon>
        <taxon>Araneidae</taxon>
        <taxon>Caerostris</taxon>
    </lineage>
</organism>